<dbReference type="Pfam" id="PF01459">
    <property type="entry name" value="Porin_3"/>
    <property type="match status" value="1"/>
</dbReference>
<gene>
    <name evidence="1" type="ORF">N0F65_010431</name>
</gene>
<dbReference type="PANTHER" id="PTHR11743">
    <property type="entry name" value="VOLTAGE-DEPENDENT ANION-SELECTIVE CHANNEL"/>
    <property type="match status" value="1"/>
</dbReference>
<dbReference type="PANTHER" id="PTHR11743:SF70">
    <property type="entry name" value="GH26960P-RELATED"/>
    <property type="match status" value="1"/>
</dbReference>
<dbReference type="Gene3D" id="2.40.160.10">
    <property type="entry name" value="Porin"/>
    <property type="match status" value="1"/>
</dbReference>
<dbReference type="InterPro" id="IPR001925">
    <property type="entry name" value="Porin_Euk"/>
</dbReference>
<dbReference type="EMBL" id="DAKRPA010000146">
    <property type="protein sequence ID" value="DAZ97108.1"/>
    <property type="molecule type" value="Genomic_DNA"/>
</dbReference>
<dbReference type="InterPro" id="IPR027246">
    <property type="entry name" value="Porin_Euk/Tom40"/>
</dbReference>
<keyword evidence="2" id="KW-1185">Reference proteome</keyword>
<organism evidence="1 2">
    <name type="scientific">Lagenidium giganteum</name>
    <dbReference type="NCBI Taxonomy" id="4803"/>
    <lineage>
        <taxon>Eukaryota</taxon>
        <taxon>Sar</taxon>
        <taxon>Stramenopiles</taxon>
        <taxon>Oomycota</taxon>
        <taxon>Peronosporomycetes</taxon>
        <taxon>Pythiales</taxon>
        <taxon>Pythiaceae</taxon>
    </lineage>
</organism>
<dbReference type="Proteomes" id="UP001146120">
    <property type="component" value="Unassembled WGS sequence"/>
</dbReference>
<protein>
    <submittedName>
        <fullName evidence="1">Uncharacterized protein</fullName>
    </submittedName>
</protein>
<evidence type="ECO:0000313" key="1">
    <source>
        <dbReference type="EMBL" id="DAZ97108.1"/>
    </source>
</evidence>
<comment type="caution">
    <text evidence="1">The sequence shown here is derived from an EMBL/GenBank/DDBJ whole genome shotgun (WGS) entry which is preliminary data.</text>
</comment>
<sequence>MAARRAGKSLSSSLYHDFLDEKTKFKESLEPADHSKHTAALHAVTPSGTKVGVQTQVISPFFKTAVKRGVASTLVMESQLNSMLTTCWRLSSERHLELQAHLQVNKALRFTLEAHESAADKMPTSFAKIGCDYKDERIFAGLKIDAVNGPTLEATAGGQLGVRGVGVSVGVIGAYDVGLDHSDRVGRFTTLNMATSVESDDLCGLLQINDKGRLVHFTLAQTVTPQLLVGSELLVDRRKDRKVLRLRSNYAMSDNETVSSSLGSDGILIGAYEWQTSKHLKTKVSAQMDVRHYDSDSHHLGVSIEIS</sequence>
<name>A0AAV2YUM8_9STRA</name>
<dbReference type="GO" id="GO:0008308">
    <property type="term" value="F:voltage-gated monoatomic anion channel activity"/>
    <property type="evidence" value="ECO:0007669"/>
    <property type="project" value="InterPro"/>
</dbReference>
<reference evidence="1" key="2">
    <citation type="journal article" date="2023" name="Microbiol Resour">
        <title>Decontamination and Annotation of the Draft Genome Sequence of the Oomycete Lagenidium giganteum ARSEF 373.</title>
        <authorList>
            <person name="Morgan W.R."/>
            <person name="Tartar A."/>
        </authorList>
    </citation>
    <scope>NUCLEOTIDE SEQUENCE</scope>
    <source>
        <strain evidence="1">ARSEF 373</strain>
    </source>
</reference>
<reference evidence="1" key="1">
    <citation type="submission" date="2022-11" db="EMBL/GenBank/DDBJ databases">
        <authorList>
            <person name="Morgan W.R."/>
            <person name="Tartar A."/>
        </authorList>
    </citation>
    <scope>NUCLEOTIDE SEQUENCE</scope>
    <source>
        <strain evidence="1">ARSEF 373</strain>
    </source>
</reference>
<proteinExistence type="predicted"/>
<dbReference type="GO" id="GO:0005741">
    <property type="term" value="C:mitochondrial outer membrane"/>
    <property type="evidence" value="ECO:0007669"/>
    <property type="project" value="InterPro"/>
</dbReference>
<accession>A0AAV2YUM8</accession>
<dbReference type="InterPro" id="IPR023614">
    <property type="entry name" value="Porin_dom_sf"/>
</dbReference>
<evidence type="ECO:0000313" key="2">
    <source>
        <dbReference type="Proteomes" id="UP001146120"/>
    </source>
</evidence>
<dbReference type="AlphaFoldDB" id="A0AAV2YUM8"/>